<keyword evidence="5" id="KW-0119">Carbohydrate metabolism</keyword>
<evidence type="ECO:0000256" key="5">
    <source>
        <dbReference type="ARBA" id="ARBA00023277"/>
    </source>
</evidence>
<name>A0A2W1I1K6_9PLEO</name>
<dbReference type="Gene3D" id="2.60.40.10">
    <property type="entry name" value="Immunoglobulins"/>
    <property type="match status" value="1"/>
</dbReference>
<keyword evidence="2" id="KW-0732">Signal</keyword>
<evidence type="ECO:0000256" key="4">
    <source>
        <dbReference type="ARBA" id="ARBA00023001"/>
    </source>
</evidence>
<evidence type="ECO:0000313" key="11">
    <source>
        <dbReference type="EMBL" id="KAI1511181.1"/>
    </source>
</evidence>
<comment type="caution">
    <text evidence="11">The sequence shown here is derived from an EMBL/GenBank/DDBJ whole genome shotgun (WGS) entry which is preliminary data.</text>
</comment>
<dbReference type="InterPro" id="IPR014756">
    <property type="entry name" value="Ig_E-set"/>
</dbReference>
<keyword evidence="12" id="KW-1185">Reference proteome</keyword>
<evidence type="ECO:0000256" key="2">
    <source>
        <dbReference type="ARBA" id="ARBA00022729"/>
    </source>
</evidence>
<dbReference type="InterPro" id="IPR013783">
    <property type="entry name" value="Ig-like_fold"/>
</dbReference>
<evidence type="ECO:0000259" key="9">
    <source>
        <dbReference type="Pfam" id="PF00150"/>
    </source>
</evidence>
<dbReference type="GO" id="GO:0030245">
    <property type="term" value="P:cellulose catabolic process"/>
    <property type="evidence" value="ECO:0007669"/>
    <property type="project" value="UniProtKB-KW"/>
</dbReference>
<dbReference type="GO" id="GO:0004553">
    <property type="term" value="F:hydrolase activity, hydrolyzing O-glycosyl compounds"/>
    <property type="evidence" value="ECO:0007669"/>
    <property type="project" value="InterPro"/>
</dbReference>
<dbReference type="InterPro" id="IPR001547">
    <property type="entry name" value="Glyco_hydro_5"/>
</dbReference>
<feature type="compositionally biased region" description="Acidic residues" evidence="8">
    <location>
        <begin position="1"/>
        <end position="17"/>
    </location>
</feature>
<dbReference type="Pfam" id="PF03442">
    <property type="entry name" value="CBM_X2"/>
    <property type="match status" value="1"/>
</dbReference>
<organism evidence="11 12">
    <name type="scientific">Pyrenophora tritici-repentis</name>
    <dbReference type="NCBI Taxonomy" id="45151"/>
    <lineage>
        <taxon>Eukaryota</taxon>
        <taxon>Fungi</taxon>
        <taxon>Dikarya</taxon>
        <taxon>Ascomycota</taxon>
        <taxon>Pezizomycotina</taxon>
        <taxon>Dothideomycetes</taxon>
        <taxon>Pleosporomycetidae</taxon>
        <taxon>Pleosporales</taxon>
        <taxon>Pleosporineae</taxon>
        <taxon>Pleosporaceae</taxon>
        <taxon>Pyrenophora</taxon>
    </lineage>
</organism>
<keyword evidence="7" id="KW-0624">Polysaccharide degradation</keyword>
<evidence type="ECO:0000313" key="12">
    <source>
        <dbReference type="Proteomes" id="UP000249757"/>
    </source>
</evidence>
<feature type="region of interest" description="Disordered" evidence="8">
    <location>
        <begin position="192"/>
        <end position="236"/>
    </location>
</feature>
<dbReference type="GO" id="GO:0006397">
    <property type="term" value="P:mRNA processing"/>
    <property type="evidence" value="ECO:0007669"/>
    <property type="project" value="UniProtKB-KW"/>
</dbReference>
<evidence type="ECO:0000256" key="1">
    <source>
        <dbReference type="ARBA" id="ARBA00005641"/>
    </source>
</evidence>
<dbReference type="AlphaFoldDB" id="A0A2W1I1K6"/>
<dbReference type="InterPro" id="IPR017853">
    <property type="entry name" value="GH"/>
</dbReference>
<dbReference type="InterPro" id="IPR034772">
    <property type="entry name" value="CPSF6/7"/>
</dbReference>
<keyword evidence="6" id="KW-0326">Glycosidase</keyword>
<sequence length="935" mass="100823">MADDDNFDIDIYGDEPYQDSTAQQDTTVTDSNVPDTDANAATLNNASDNTKPESGDHTAGDPANGDSHHEQTTQQIASTGGSAGLDVHKQAPQQQGTKRKQGEDDDRPTDPGATAALMINDVNWWVSEEDIRGWANQSGCEDELIEVSFSEHKVNGKSKGQVFALMNSPQAATALKHKIENLFKDQAHTKKPTAIFSPPHVNPFKTLPKDVPTRDKGRNDRVIASNYGNSGGYNNNRGGYNNNRGGNFNRGGGMGYNNNRNYSPVNNNMGGNMGGYGAQPPMNNFGNPMGGMNNFGGGFNRGGMMGGGMRGGMGNRGRGGNMGMNPMGGNPMGGMNMPMGGNMMGMGANMMGMGGGNMGMMGGMGGGFGGNPGFNPGFFNANTTSITCPSSSKFTSISAGTFFSRINPGWNVGNTLDAVETEGSWNNPPVVAATFDDAKRAGFKGIRIPVTWAYHFTSQSPDWTVDPVWLQRVSDVVDMVTSRDLYAIVNVHHDSWTWADLTASGTNVTAVEERLGKLWSQIGAKLACKSEKVAFEPINEIPGTTAEHGAEVNRLNEIFLKAINEAGGFNSKRVVTLVGAGEDGVKTSQWFKRPDSKWKNPWGIQYHYYSPYDYVFQAWGKTTWGSDADKASLEADIAAVRGNFTDIPLMIGEWAVSPVATETAARWRYFDFFVRTAAKYNTSTILWDNGNDFLDRAKHTWRDQVSIDIYRNAFQGIPNALPQSTTDGSVTTQQTSAYIFHRKNDAVASVTLPFSFNGNKLSKISKGSKQLASGKDFSLQGESITFSAAYLQLILTPAAGTGSLANLTLTFNRGAALQVDVVQFTTPTLASISGSLPATGQDLLLPLTWSGLNRPAAVKATKADGTFLVDDWTQYLGPLQQGRMTYSNQWDWTAQGVLIKAAALDAVRAAGQSTTFTLEFYPRQPGNEVKYTVTV</sequence>
<feature type="compositionally biased region" description="Basic and acidic residues" evidence="8">
    <location>
        <begin position="207"/>
        <end position="221"/>
    </location>
</feature>
<feature type="compositionally biased region" description="Low complexity" evidence="8">
    <location>
        <begin position="35"/>
        <end position="49"/>
    </location>
</feature>
<dbReference type="Gene3D" id="3.20.20.80">
    <property type="entry name" value="Glycosidases"/>
    <property type="match status" value="1"/>
</dbReference>
<dbReference type="SUPFAM" id="SSF51445">
    <property type="entry name" value="(Trans)glycosidases"/>
    <property type="match status" value="1"/>
</dbReference>
<dbReference type="InterPro" id="IPR005102">
    <property type="entry name" value="Carbo-bd_X2"/>
</dbReference>
<keyword evidence="4" id="KW-0136">Cellulose degradation</keyword>
<protein>
    <submittedName>
        <fullName evidence="11">Endoglucanase D</fullName>
    </submittedName>
</protein>
<proteinExistence type="inferred from homology"/>
<accession>A0A2W1I1K6</accession>
<dbReference type="GO" id="GO:0003676">
    <property type="term" value="F:nucleic acid binding"/>
    <property type="evidence" value="ECO:0007669"/>
    <property type="project" value="InterPro"/>
</dbReference>
<dbReference type="FunFam" id="3.20.20.80:FF:000152">
    <property type="entry name" value="Extracellular endoglucanase"/>
    <property type="match status" value="1"/>
</dbReference>
<evidence type="ECO:0000256" key="8">
    <source>
        <dbReference type="SAM" id="MobiDB-lite"/>
    </source>
</evidence>
<dbReference type="SUPFAM" id="SSF81296">
    <property type="entry name" value="E set domains"/>
    <property type="match status" value="1"/>
</dbReference>
<feature type="compositionally biased region" description="Basic and acidic residues" evidence="8">
    <location>
        <begin position="50"/>
        <end position="59"/>
    </location>
</feature>
<dbReference type="Pfam" id="PF00150">
    <property type="entry name" value="Cellulase"/>
    <property type="match status" value="1"/>
</dbReference>
<dbReference type="EMBL" id="NRDI02000014">
    <property type="protein sequence ID" value="KAI1511181.1"/>
    <property type="molecule type" value="Genomic_DNA"/>
</dbReference>
<evidence type="ECO:0000256" key="7">
    <source>
        <dbReference type="ARBA" id="ARBA00023326"/>
    </source>
</evidence>
<gene>
    <name evidence="11" type="ORF">Ptr86124_009585</name>
</gene>
<dbReference type="Gene3D" id="3.30.70.330">
    <property type="match status" value="1"/>
</dbReference>
<keyword evidence="3" id="KW-0378">Hydrolase</keyword>
<reference evidence="12" key="1">
    <citation type="journal article" date="2022" name="Microb. Genom.">
        <title>A global pangenome for the wheat fungal pathogen Pyrenophora tritici-repentis and prediction of effector protein structural homology.</title>
        <authorList>
            <person name="Moolhuijzen P.M."/>
            <person name="See P.T."/>
            <person name="Shi G."/>
            <person name="Powell H.R."/>
            <person name="Cockram J."/>
            <person name="Jorgensen L.N."/>
            <person name="Benslimane H."/>
            <person name="Strelkov S.E."/>
            <person name="Turner J."/>
            <person name="Liu Z."/>
            <person name="Moffat C.S."/>
        </authorList>
    </citation>
    <scope>NUCLEOTIDE SEQUENCE [LARGE SCALE GENOMIC DNA]</scope>
</reference>
<evidence type="ECO:0000256" key="3">
    <source>
        <dbReference type="ARBA" id="ARBA00022801"/>
    </source>
</evidence>
<evidence type="ECO:0000259" key="10">
    <source>
        <dbReference type="Pfam" id="PF03442"/>
    </source>
</evidence>
<dbReference type="GO" id="GO:0005634">
    <property type="term" value="C:nucleus"/>
    <property type="evidence" value="ECO:0007669"/>
    <property type="project" value="UniProtKB-SubCell"/>
</dbReference>
<feature type="region of interest" description="Disordered" evidence="8">
    <location>
        <begin position="1"/>
        <end position="113"/>
    </location>
</feature>
<feature type="domain" description="Glycoside hydrolase family 5" evidence="9">
    <location>
        <begin position="419"/>
        <end position="691"/>
    </location>
</feature>
<comment type="similarity">
    <text evidence="1">Belongs to the glycosyl hydrolase 5 (cellulase A) family.</text>
</comment>
<feature type="domain" description="Carbohydrate binding X2" evidence="10">
    <location>
        <begin position="734"/>
        <end position="821"/>
    </location>
</feature>
<dbReference type="SUPFAM" id="SSF54928">
    <property type="entry name" value="RNA-binding domain, RBD"/>
    <property type="match status" value="1"/>
</dbReference>
<feature type="compositionally biased region" description="Low complexity" evidence="8">
    <location>
        <begin position="226"/>
        <end position="236"/>
    </location>
</feature>
<dbReference type="InterPro" id="IPR012677">
    <property type="entry name" value="Nucleotide-bd_a/b_plait_sf"/>
</dbReference>
<feature type="compositionally biased region" description="Polar residues" evidence="8">
    <location>
        <begin position="18"/>
        <end position="34"/>
    </location>
</feature>
<dbReference type="Proteomes" id="UP000249757">
    <property type="component" value="Unassembled WGS sequence"/>
</dbReference>
<dbReference type="PANTHER" id="PTHR23204">
    <property type="entry name" value="CLEAVAGE AND POLYADENYLATION SPECIFIC FACTOR"/>
    <property type="match status" value="1"/>
</dbReference>
<dbReference type="InterPro" id="IPR035979">
    <property type="entry name" value="RBD_domain_sf"/>
</dbReference>
<evidence type="ECO:0000256" key="6">
    <source>
        <dbReference type="ARBA" id="ARBA00023295"/>
    </source>
</evidence>